<dbReference type="EMBL" id="CP048222">
    <property type="protein sequence ID" value="QHT67102.1"/>
    <property type="molecule type" value="Genomic_DNA"/>
</dbReference>
<sequence length="226" mass="25649">MNQRQLNSLTMFKAVLAHLDTRPTLWNTSAPLTKVIFSLRTFVAALHQQSLTQAERTTVGYTQDKDGQMQHMCDLAYALLLKIRSYAKINNNKALLYAINYSESEIRRGPEIQIINRCQTIHNKGKEHFSDLKDFLVTEENLTELQEAIDTLKPLSAQRDSIASERVTATANISLLLEGARTEIDKLDDLIEGLIKDKNFVNTYKQARQIIDRGISSDAELKKKIA</sequence>
<dbReference type="KEGG" id="rhoz:GXP67_10795"/>
<evidence type="ECO:0000313" key="1">
    <source>
        <dbReference type="EMBL" id="QHT67102.1"/>
    </source>
</evidence>
<dbReference type="Proteomes" id="UP000480178">
    <property type="component" value="Chromosome"/>
</dbReference>
<evidence type="ECO:0000313" key="2">
    <source>
        <dbReference type="Proteomes" id="UP000480178"/>
    </source>
</evidence>
<reference evidence="1 2" key="1">
    <citation type="submission" date="2020-01" db="EMBL/GenBank/DDBJ databases">
        <authorList>
            <person name="Kim M.K."/>
        </authorList>
    </citation>
    <scope>NUCLEOTIDE SEQUENCE [LARGE SCALE GENOMIC DNA]</scope>
    <source>
        <strain evidence="1 2">172606-1</strain>
    </source>
</reference>
<name>A0A6C0GHD2_9BACT</name>
<accession>A0A6C0GHD2</accession>
<dbReference type="AlphaFoldDB" id="A0A6C0GHD2"/>
<keyword evidence="2" id="KW-1185">Reference proteome</keyword>
<dbReference type="RefSeq" id="WP_162443145.1">
    <property type="nucleotide sequence ID" value="NZ_CP048222.1"/>
</dbReference>
<proteinExistence type="predicted"/>
<organism evidence="1 2">
    <name type="scientific">Rhodocytophaga rosea</name>
    <dbReference type="NCBI Taxonomy" id="2704465"/>
    <lineage>
        <taxon>Bacteria</taxon>
        <taxon>Pseudomonadati</taxon>
        <taxon>Bacteroidota</taxon>
        <taxon>Cytophagia</taxon>
        <taxon>Cytophagales</taxon>
        <taxon>Rhodocytophagaceae</taxon>
        <taxon>Rhodocytophaga</taxon>
    </lineage>
</organism>
<protein>
    <submittedName>
        <fullName evidence="1">Uncharacterized protein</fullName>
    </submittedName>
</protein>
<gene>
    <name evidence="1" type="ORF">GXP67_10795</name>
</gene>